<proteinExistence type="predicted"/>
<evidence type="ECO:0000313" key="2">
    <source>
        <dbReference type="Proteomes" id="UP000254116"/>
    </source>
</evidence>
<sequence>MQSTPGPYGHVAYVERVNGDGSILISEMNYTYGPYNMNYRTIPASEVSSYAFIH</sequence>
<dbReference type="SUPFAM" id="SSF54001">
    <property type="entry name" value="Cysteine proteinases"/>
    <property type="match status" value="1"/>
</dbReference>
<reference evidence="1 2" key="1">
    <citation type="submission" date="2018-06" db="EMBL/GenBank/DDBJ databases">
        <authorList>
            <consortium name="Pathogen Informatics"/>
            <person name="Doyle S."/>
        </authorList>
    </citation>
    <scope>NUCLEOTIDE SEQUENCE [LARGE SCALE GENOMIC DNA]</scope>
    <source>
        <strain evidence="1 2">NCTC10702</strain>
    </source>
</reference>
<evidence type="ECO:0000313" key="1">
    <source>
        <dbReference type="EMBL" id="SUL33063.1"/>
    </source>
</evidence>
<organism evidence="1 2">
    <name type="scientific">Staphylococcus aureus</name>
    <dbReference type="NCBI Taxonomy" id="1280"/>
    <lineage>
        <taxon>Bacteria</taxon>
        <taxon>Bacillati</taxon>
        <taxon>Bacillota</taxon>
        <taxon>Bacilli</taxon>
        <taxon>Bacillales</taxon>
        <taxon>Staphylococcaceae</taxon>
        <taxon>Staphylococcus</taxon>
    </lineage>
</organism>
<dbReference type="Proteomes" id="UP000254116">
    <property type="component" value="Unassembled WGS sequence"/>
</dbReference>
<name>A0A1D4YVK0_STAAU</name>
<dbReference type="Pfam" id="PF05257">
    <property type="entry name" value="CHAP"/>
    <property type="match status" value="1"/>
</dbReference>
<protein>
    <submittedName>
        <fullName evidence="1">Secretory antigen SsaA</fullName>
    </submittedName>
</protein>
<dbReference type="EMBL" id="UHBY01000003">
    <property type="protein sequence ID" value="SUL33063.1"/>
    <property type="molecule type" value="Genomic_DNA"/>
</dbReference>
<dbReference type="InterPro" id="IPR038765">
    <property type="entry name" value="Papain-like_cys_pep_sf"/>
</dbReference>
<dbReference type="AlphaFoldDB" id="A0A1D4YVK0"/>
<dbReference type="InterPro" id="IPR007921">
    <property type="entry name" value="CHAP_dom"/>
</dbReference>
<accession>A0A1D4YVK0</accession>
<gene>
    <name evidence="1" type="primary">ssaA_1</name>
    <name evidence="1" type="ORF">NCTC10702_01133</name>
</gene>
<dbReference type="Gene3D" id="3.90.1720.10">
    <property type="entry name" value="endopeptidase domain like (from Nostoc punctiforme)"/>
    <property type="match status" value="1"/>
</dbReference>
<dbReference type="PROSITE" id="PS50911">
    <property type="entry name" value="CHAP"/>
    <property type="match status" value="1"/>
</dbReference>